<dbReference type="InterPro" id="IPR002575">
    <property type="entry name" value="Aminoglycoside_PTrfase"/>
</dbReference>
<dbReference type="Proteomes" id="UP000248783">
    <property type="component" value="Unassembled WGS sequence"/>
</dbReference>
<dbReference type="EMBL" id="QKWH01000010">
    <property type="protein sequence ID" value="PZR52376.1"/>
    <property type="molecule type" value="Genomic_DNA"/>
</dbReference>
<dbReference type="InterPro" id="IPR011009">
    <property type="entry name" value="Kinase-like_dom_sf"/>
</dbReference>
<proteinExistence type="predicted"/>
<evidence type="ECO:0000313" key="3">
    <source>
        <dbReference type="Proteomes" id="UP000248783"/>
    </source>
</evidence>
<organism evidence="2 3">
    <name type="scientific">Xylanimonas oleitrophica</name>
    <dbReference type="NCBI Taxonomy" id="2607479"/>
    <lineage>
        <taxon>Bacteria</taxon>
        <taxon>Bacillati</taxon>
        <taxon>Actinomycetota</taxon>
        <taxon>Actinomycetes</taxon>
        <taxon>Micrococcales</taxon>
        <taxon>Promicromonosporaceae</taxon>
        <taxon>Xylanimonas</taxon>
    </lineage>
</organism>
<evidence type="ECO:0000313" key="2">
    <source>
        <dbReference type="EMBL" id="PZR52376.1"/>
    </source>
</evidence>
<accession>A0A2W5WVR5</accession>
<dbReference type="Pfam" id="PF01636">
    <property type="entry name" value="APH"/>
    <property type="match status" value="1"/>
</dbReference>
<keyword evidence="2" id="KW-0808">Transferase</keyword>
<keyword evidence="3" id="KW-1185">Reference proteome</keyword>
<dbReference type="AlphaFoldDB" id="A0A2W5WVR5"/>
<dbReference type="GO" id="GO:0016740">
    <property type="term" value="F:transferase activity"/>
    <property type="evidence" value="ECO:0007669"/>
    <property type="project" value="UniProtKB-KW"/>
</dbReference>
<dbReference type="Gene3D" id="3.30.200.20">
    <property type="entry name" value="Phosphorylase Kinase, domain 1"/>
    <property type="match status" value="1"/>
</dbReference>
<gene>
    <name evidence="2" type="ORF">DNL40_11915</name>
</gene>
<dbReference type="SUPFAM" id="SSF56112">
    <property type="entry name" value="Protein kinase-like (PK-like)"/>
    <property type="match status" value="1"/>
</dbReference>
<name>A0A2W5WVR5_9MICO</name>
<evidence type="ECO:0000259" key="1">
    <source>
        <dbReference type="Pfam" id="PF01636"/>
    </source>
</evidence>
<sequence length="309" mass="34244">MLMPHPTIGPADLRDLLRCRYGRDVGQVTFVPAGEDSWAFRSDDLWISVRRDVRGHIAAAYEGARRLADDGLDFVLAPLRGETGEVVYEVRGTPVVVFPFVPSEPLSARPPDRREADEVRVALTRLHEAVVLPGLDLPRERFSFSFDRDLDAAALRAEEDQPPSGPFDLPFRALYRRHRALVASLRAEAADLGARLVVRGNPPVLTHGDPSAQNWIRTHDGIRLVDWGGLALGPAARDHFHLARTMGAAGGDDPEALAFYEIRWRLSEIAEYGSVFAAPHEDDDESRAMWHRLLRYLPGDVPAGGKAGR</sequence>
<reference evidence="2 3" key="1">
    <citation type="submission" date="2018-06" db="EMBL/GenBank/DDBJ databases">
        <title>Whole genome sequencing of a novel hydrocarbon degrading bacterial strain, PW21 isolated from oil contaminated produced water sample.</title>
        <authorList>
            <person name="Nagkirti P."/>
            <person name="Shaikh A."/>
            <person name="Gowdaman V."/>
            <person name="Engineer A.E."/>
            <person name="Dagar S."/>
            <person name="Dhakephalkar P.K."/>
        </authorList>
    </citation>
    <scope>NUCLEOTIDE SEQUENCE [LARGE SCALE GENOMIC DNA]</scope>
    <source>
        <strain evidence="2 3">PW21</strain>
    </source>
</reference>
<dbReference type="Gene3D" id="1.10.510.10">
    <property type="entry name" value="Transferase(Phosphotransferase) domain 1"/>
    <property type="match status" value="1"/>
</dbReference>
<protein>
    <submittedName>
        <fullName evidence="2">Aminoglycoside phosphotransferase family protein</fullName>
    </submittedName>
</protein>
<feature type="domain" description="Aminoglycoside phosphotransferase" evidence="1">
    <location>
        <begin position="65"/>
        <end position="252"/>
    </location>
</feature>
<dbReference type="Gene3D" id="1.20.58.840">
    <property type="match status" value="1"/>
</dbReference>
<comment type="caution">
    <text evidence="2">The sequence shown here is derived from an EMBL/GenBank/DDBJ whole genome shotgun (WGS) entry which is preliminary data.</text>
</comment>